<keyword evidence="2" id="KW-0540">Nuclease</keyword>
<comment type="caution">
    <text evidence="5">The sequence shown here is derived from an EMBL/GenBank/DDBJ whole genome shotgun (WGS) entry which is preliminary data.</text>
</comment>
<dbReference type="RefSeq" id="WP_264143372.1">
    <property type="nucleotide sequence ID" value="NZ_JAOYEY010000043.1"/>
</dbReference>
<organism evidence="5 6">
    <name type="scientific">Metabacillus halosaccharovorans</name>
    <dbReference type="NCBI Taxonomy" id="930124"/>
    <lineage>
        <taxon>Bacteria</taxon>
        <taxon>Bacillati</taxon>
        <taxon>Bacillota</taxon>
        <taxon>Bacilli</taxon>
        <taxon>Bacillales</taxon>
        <taxon>Bacillaceae</taxon>
        <taxon>Metabacillus</taxon>
    </lineage>
</organism>
<dbReference type="Proteomes" id="UP001526147">
    <property type="component" value="Unassembled WGS sequence"/>
</dbReference>
<evidence type="ECO:0000256" key="2">
    <source>
        <dbReference type="ARBA" id="ARBA00022722"/>
    </source>
</evidence>
<keyword evidence="6" id="KW-1185">Reference proteome</keyword>
<evidence type="ECO:0000256" key="3">
    <source>
        <dbReference type="ARBA" id="ARBA00022801"/>
    </source>
</evidence>
<evidence type="ECO:0000313" key="5">
    <source>
        <dbReference type="EMBL" id="MCV9886848.1"/>
    </source>
</evidence>
<dbReference type="PANTHER" id="PTHR33397">
    <property type="entry name" value="UPF0331 PROTEIN YUTE"/>
    <property type="match status" value="1"/>
</dbReference>
<dbReference type="PANTHER" id="PTHR33397:SF5">
    <property type="entry name" value="RNASE YUTE-RELATED"/>
    <property type="match status" value="1"/>
</dbReference>
<dbReference type="InterPro" id="IPR037038">
    <property type="entry name" value="HepT-like_sf"/>
</dbReference>
<dbReference type="EMBL" id="JAOYEY010000043">
    <property type="protein sequence ID" value="MCV9886848.1"/>
    <property type="molecule type" value="Genomic_DNA"/>
</dbReference>
<reference evidence="5 6" key="1">
    <citation type="submission" date="2022-10" db="EMBL/GenBank/DDBJ databases">
        <title>Draft genome assembly of moderately radiation resistant bacterium Metabacillus halosaccharovorans.</title>
        <authorList>
            <person name="Pal S."/>
            <person name="Gopinathan A."/>
        </authorList>
    </citation>
    <scope>NUCLEOTIDE SEQUENCE [LARGE SCALE GENOMIC DNA]</scope>
    <source>
        <strain evidence="5 6">VITHBRA001</strain>
    </source>
</reference>
<proteinExistence type="inferred from homology"/>
<accession>A0ABT3DIH8</accession>
<evidence type="ECO:0000256" key="1">
    <source>
        <dbReference type="ARBA" id="ARBA00022649"/>
    </source>
</evidence>
<name>A0ABT3DIH8_9BACI</name>
<dbReference type="InterPro" id="IPR052379">
    <property type="entry name" value="Type_VII_TA_RNase"/>
</dbReference>
<keyword evidence="1" id="KW-1277">Toxin-antitoxin system</keyword>
<evidence type="ECO:0000256" key="4">
    <source>
        <dbReference type="ARBA" id="ARBA00024207"/>
    </source>
</evidence>
<comment type="similarity">
    <text evidence="4">Belongs to the HepT RNase toxin family.</text>
</comment>
<dbReference type="Pfam" id="PF01934">
    <property type="entry name" value="HepT-like"/>
    <property type="match status" value="1"/>
</dbReference>
<protein>
    <submittedName>
        <fullName evidence="5">DUF86 domain-containing protein</fullName>
    </submittedName>
</protein>
<gene>
    <name evidence="5" type="ORF">OIH86_14515</name>
</gene>
<dbReference type="InterPro" id="IPR008201">
    <property type="entry name" value="HepT-like"/>
</dbReference>
<evidence type="ECO:0000313" key="6">
    <source>
        <dbReference type="Proteomes" id="UP001526147"/>
    </source>
</evidence>
<keyword evidence="3" id="KW-0378">Hydrolase</keyword>
<sequence>MYFVDRGKIEAKLDFLNKKIKQFEHQSTWGSDLEKAALERICHMLIETIIDVGNAMIDGFIMRDPGSYEDIIDILLDEKVVDEGNAHDLKQVIMLRKKLVQDYIEIDHQELVTTISSHKQGLVSFSYDVRNYLENELGPVSAFIPLNK</sequence>
<dbReference type="Gene3D" id="1.20.120.580">
    <property type="entry name" value="bsu32300-like"/>
    <property type="match status" value="1"/>
</dbReference>